<dbReference type="OrthoDB" id="9812205at2"/>
<dbReference type="SUPFAM" id="SSF158997">
    <property type="entry name" value="Trm112p-like"/>
    <property type="match status" value="1"/>
</dbReference>
<dbReference type="STRING" id="1278073.MYSTI_05165"/>
<dbReference type="Gene3D" id="2.20.25.10">
    <property type="match status" value="1"/>
</dbReference>
<dbReference type="EMBL" id="CP004025">
    <property type="protein sequence ID" value="AGC46447.1"/>
    <property type="molecule type" value="Genomic_DNA"/>
</dbReference>
<name>L7UFX1_MYXSD</name>
<evidence type="ECO:0000313" key="2">
    <source>
        <dbReference type="Proteomes" id="UP000011131"/>
    </source>
</evidence>
<sequence>MPVLDSGLLAVLGCPRCKGCLSVHVERGLETLRCASCRCDWPVEDGVPHLLPELGRRWDSTSE</sequence>
<reference evidence="1 2" key="1">
    <citation type="journal article" date="2013" name="Genome Announc.">
        <title>Complete genome sequence of Myxococcus stipitatus strain DSM 14675, a fruiting myxobacterium.</title>
        <authorList>
            <person name="Huntley S."/>
            <person name="Kneip S."/>
            <person name="Treuner-Lange A."/>
            <person name="Sogaard-Andersen L."/>
        </authorList>
    </citation>
    <scope>NUCLEOTIDE SEQUENCE [LARGE SCALE GENOMIC DNA]</scope>
    <source>
        <strain evidence="2">DSM 14675 / JCM 12634 / Mx s8</strain>
    </source>
</reference>
<dbReference type="Proteomes" id="UP000011131">
    <property type="component" value="Chromosome"/>
</dbReference>
<organism evidence="1 2">
    <name type="scientific">Myxococcus stipitatus (strain DSM 14675 / JCM 12634 / Mx s8)</name>
    <dbReference type="NCBI Taxonomy" id="1278073"/>
    <lineage>
        <taxon>Bacteria</taxon>
        <taxon>Pseudomonadati</taxon>
        <taxon>Myxococcota</taxon>
        <taxon>Myxococcia</taxon>
        <taxon>Myxococcales</taxon>
        <taxon>Cystobacterineae</taxon>
        <taxon>Myxococcaceae</taxon>
        <taxon>Myxococcus</taxon>
    </lineage>
</organism>
<dbReference type="RefSeq" id="WP_015350703.1">
    <property type="nucleotide sequence ID" value="NC_020126.1"/>
</dbReference>
<proteinExistence type="predicted"/>
<dbReference type="HOGENOM" id="CLU_155659_4_2_7"/>
<accession>L7UFX1</accession>
<evidence type="ECO:0008006" key="3">
    <source>
        <dbReference type="Google" id="ProtNLM"/>
    </source>
</evidence>
<evidence type="ECO:0000313" key="1">
    <source>
        <dbReference type="EMBL" id="AGC46447.1"/>
    </source>
</evidence>
<dbReference type="InterPro" id="IPR005651">
    <property type="entry name" value="Trm112-like"/>
</dbReference>
<gene>
    <name evidence="1" type="ordered locus">MYSTI_05165</name>
</gene>
<dbReference type="Pfam" id="PF03966">
    <property type="entry name" value="Trm112p"/>
    <property type="match status" value="1"/>
</dbReference>
<dbReference type="KEGG" id="msd:MYSTI_05165"/>
<protein>
    <recommendedName>
        <fullName evidence="3">Trm112 family protein</fullName>
    </recommendedName>
</protein>
<keyword evidence="2" id="KW-1185">Reference proteome</keyword>
<dbReference type="AlphaFoldDB" id="L7UFX1"/>